<name>A0AAD7U6C1_9APHY</name>
<comment type="caution">
    <text evidence="3">The sequence shown here is derived from an EMBL/GenBank/DDBJ whole genome shotgun (WGS) entry which is preliminary data.</text>
</comment>
<proteinExistence type="predicted"/>
<feature type="compositionally biased region" description="Polar residues" evidence="1">
    <location>
        <begin position="236"/>
        <end position="248"/>
    </location>
</feature>
<evidence type="ECO:0000256" key="1">
    <source>
        <dbReference type="SAM" id="MobiDB-lite"/>
    </source>
</evidence>
<evidence type="ECO:0000313" key="3">
    <source>
        <dbReference type="EMBL" id="KAJ8502140.1"/>
    </source>
</evidence>
<protein>
    <submittedName>
        <fullName evidence="3">Uncharacterized protein</fullName>
    </submittedName>
</protein>
<feature type="transmembrane region" description="Helical" evidence="2">
    <location>
        <begin position="187"/>
        <end position="209"/>
    </location>
</feature>
<feature type="compositionally biased region" description="Low complexity" evidence="1">
    <location>
        <begin position="54"/>
        <end position="86"/>
    </location>
</feature>
<keyword evidence="2" id="KW-1133">Transmembrane helix</keyword>
<sequence length="371" mass="39183">MLPIFSVYCNDGLCAEQYNTSALFGDDIPPWTSLPLIGDDTFDVQAARAKAETSSSLPPLSQSSHIADTQTPSTPTGTSGTGSSQPVLSGSSMQSSAAITSNVVSQTGTVQFTSLPLIAPTRASQSSSEPESPQYDSRGTLQPSSSALLPISSSHGSPNASPSLGPGPGPGPDQDAAPHAKGRSRNLVPIVVAIGGAIIFIAIFVLCCIRQRRRQGRRQKQNSMPSSPLHAPSPTPSRRTWQNPSDNGSILPRAWEKTSAPLAAAAGPSLHGVITTNCRCIGAGSSNDELLAHEPSSKEQQEVKDELHTSTEQLPPAPEELGSHQIPRRVYSMRLYDPDDPSTYPPPLSEIFGYYPISVRIPTDKDGTLVV</sequence>
<feature type="compositionally biased region" description="Low complexity" evidence="1">
    <location>
        <begin position="124"/>
        <end position="134"/>
    </location>
</feature>
<feature type="compositionally biased region" description="Low complexity" evidence="1">
    <location>
        <begin position="143"/>
        <end position="164"/>
    </location>
</feature>
<dbReference type="AlphaFoldDB" id="A0AAD7U6C1"/>
<evidence type="ECO:0000256" key="2">
    <source>
        <dbReference type="SAM" id="Phobius"/>
    </source>
</evidence>
<feature type="region of interest" description="Disordered" evidence="1">
    <location>
        <begin position="216"/>
        <end position="252"/>
    </location>
</feature>
<keyword evidence="2" id="KW-0472">Membrane</keyword>
<keyword evidence="2" id="KW-0812">Transmembrane</keyword>
<accession>A0AAD7U6C1</accession>
<feature type="region of interest" description="Disordered" evidence="1">
    <location>
        <begin position="289"/>
        <end position="326"/>
    </location>
</feature>
<organism evidence="3 4">
    <name type="scientific">Trametes cubensis</name>
    <dbReference type="NCBI Taxonomy" id="1111947"/>
    <lineage>
        <taxon>Eukaryota</taxon>
        <taxon>Fungi</taxon>
        <taxon>Dikarya</taxon>
        <taxon>Basidiomycota</taxon>
        <taxon>Agaricomycotina</taxon>
        <taxon>Agaricomycetes</taxon>
        <taxon>Polyporales</taxon>
        <taxon>Polyporaceae</taxon>
        <taxon>Trametes</taxon>
    </lineage>
</organism>
<keyword evidence="4" id="KW-1185">Reference proteome</keyword>
<reference evidence="3" key="1">
    <citation type="submission" date="2022-11" db="EMBL/GenBank/DDBJ databases">
        <title>Genome Sequence of Cubamyces cubensis.</title>
        <authorList>
            <person name="Buettner E."/>
        </authorList>
    </citation>
    <scope>NUCLEOTIDE SEQUENCE</scope>
    <source>
        <strain evidence="3">MPL-01</strain>
    </source>
</reference>
<evidence type="ECO:0000313" key="4">
    <source>
        <dbReference type="Proteomes" id="UP001215151"/>
    </source>
</evidence>
<feature type="region of interest" description="Disordered" evidence="1">
    <location>
        <begin position="48"/>
        <end position="93"/>
    </location>
</feature>
<feature type="region of interest" description="Disordered" evidence="1">
    <location>
        <begin position="120"/>
        <end position="181"/>
    </location>
</feature>
<gene>
    <name evidence="3" type="ORF">ONZ51_g235</name>
</gene>
<dbReference type="Proteomes" id="UP001215151">
    <property type="component" value="Unassembled WGS sequence"/>
</dbReference>
<feature type="compositionally biased region" description="Basic and acidic residues" evidence="1">
    <location>
        <begin position="290"/>
        <end position="309"/>
    </location>
</feature>
<dbReference type="EMBL" id="JAPEVG010000002">
    <property type="protein sequence ID" value="KAJ8502140.1"/>
    <property type="molecule type" value="Genomic_DNA"/>
</dbReference>